<evidence type="ECO:0000313" key="2">
    <source>
        <dbReference type="Proteomes" id="UP001164705"/>
    </source>
</evidence>
<proteinExistence type="predicted"/>
<name>A0A9E8SEN5_9FLAO</name>
<sequence length="242" mass="26912">MKLHYKTGVTETGELRITKSTGAILIGCSKPLSDLTNERITIHIEKEGGNSELHTNVLLRHFIAESLYGDGNLKQTTVGVDVSFIALCELGRNGSIPLGVNESIKVAISTLEAAETYKVFSLEYPQIAESIFYSEKNTILNDETSRSFNVSNSRMMTIEGWQFTRDTTFTFINGHRVKYTREELEMITFDLESSLGVDITNGQNVNAIGDALVLSLEGVVQIDFEKIKGFQEVTFANEMPIQ</sequence>
<dbReference type="Proteomes" id="UP001164705">
    <property type="component" value="Chromosome"/>
</dbReference>
<reference evidence="1" key="1">
    <citation type="submission" date="2022-11" db="EMBL/GenBank/DDBJ databases">
        <title>Lacinutrix neustonica HL-RS19T sp. nov., isolated from the surface microlayer sample of brackish Lake Shihwa.</title>
        <authorList>
            <person name="Choi J.Y."/>
            <person name="Hwang C.Y."/>
        </authorList>
    </citation>
    <scope>NUCLEOTIDE SEQUENCE</scope>
    <source>
        <strain evidence="1">HL-RS19</strain>
    </source>
</reference>
<dbReference type="AlphaFoldDB" id="A0A9E8SEN5"/>
<organism evidence="1 2">
    <name type="scientific">Lacinutrix neustonica</name>
    <dbReference type="NCBI Taxonomy" id="2980107"/>
    <lineage>
        <taxon>Bacteria</taxon>
        <taxon>Pseudomonadati</taxon>
        <taxon>Bacteroidota</taxon>
        <taxon>Flavobacteriia</taxon>
        <taxon>Flavobacteriales</taxon>
        <taxon>Flavobacteriaceae</taxon>
        <taxon>Lacinutrix</taxon>
    </lineage>
</organism>
<accession>A0A9E8SEN5</accession>
<protein>
    <submittedName>
        <fullName evidence="1">Uncharacterized protein</fullName>
    </submittedName>
</protein>
<evidence type="ECO:0000313" key="1">
    <source>
        <dbReference type="EMBL" id="WAC02509.1"/>
    </source>
</evidence>
<gene>
    <name evidence="1" type="ORF">N7U66_02000</name>
</gene>
<dbReference type="EMBL" id="CP113088">
    <property type="protein sequence ID" value="WAC02509.1"/>
    <property type="molecule type" value="Genomic_DNA"/>
</dbReference>
<keyword evidence="2" id="KW-1185">Reference proteome</keyword>
<dbReference type="RefSeq" id="WP_267677106.1">
    <property type="nucleotide sequence ID" value="NZ_CP113088.1"/>
</dbReference>
<dbReference type="KEGG" id="lnu:N7U66_02000"/>